<comment type="caution">
    <text evidence="1">The sequence shown here is derived from an EMBL/GenBank/DDBJ whole genome shotgun (WGS) entry which is preliminary data.</text>
</comment>
<proteinExistence type="predicted"/>
<name>A0A1Q5TIC8_9EURO</name>
<protein>
    <submittedName>
        <fullName evidence="1">Uncharacterized protein</fullName>
    </submittedName>
</protein>
<dbReference type="EMBL" id="MNBE01000653">
    <property type="protein sequence ID" value="OKO99974.1"/>
    <property type="molecule type" value="Genomic_DNA"/>
</dbReference>
<evidence type="ECO:0000313" key="2">
    <source>
        <dbReference type="Proteomes" id="UP000186955"/>
    </source>
</evidence>
<reference evidence="1 2" key="1">
    <citation type="submission" date="2016-10" db="EMBL/GenBank/DDBJ databases">
        <title>Genome sequence of the ascomycete fungus Penicillium subrubescens.</title>
        <authorList>
            <person name="De Vries R.P."/>
            <person name="Peng M."/>
            <person name="Dilokpimol A."/>
            <person name="Hilden K."/>
            <person name="Makela M.R."/>
            <person name="Grigoriev I."/>
            <person name="Riley R."/>
            <person name="Granchi Z."/>
        </authorList>
    </citation>
    <scope>NUCLEOTIDE SEQUENCE [LARGE SCALE GENOMIC DNA]</scope>
    <source>
        <strain evidence="1 2">CBS 132785</strain>
    </source>
</reference>
<dbReference type="OrthoDB" id="4321464at2759"/>
<evidence type="ECO:0000313" key="1">
    <source>
        <dbReference type="EMBL" id="OKO99974.1"/>
    </source>
</evidence>
<sequence>MVLDPFTSLSLACAVCQFLDFSGTLFSKSRKIYKSTTGYDDDTDTVLGITKNLRSLTEKLKTPADPYSL</sequence>
<dbReference type="STRING" id="1316194.A0A1Q5TIC8"/>
<dbReference type="AlphaFoldDB" id="A0A1Q5TIC8"/>
<organism evidence="1 2">
    <name type="scientific">Penicillium subrubescens</name>
    <dbReference type="NCBI Taxonomy" id="1316194"/>
    <lineage>
        <taxon>Eukaryota</taxon>
        <taxon>Fungi</taxon>
        <taxon>Dikarya</taxon>
        <taxon>Ascomycota</taxon>
        <taxon>Pezizomycotina</taxon>
        <taxon>Eurotiomycetes</taxon>
        <taxon>Eurotiomycetidae</taxon>
        <taxon>Eurotiales</taxon>
        <taxon>Aspergillaceae</taxon>
        <taxon>Penicillium</taxon>
    </lineage>
</organism>
<accession>A0A1Q5TIC8</accession>
<keyword evidence="2" id="KW-1185">Reference proteome</keyword>
<dbReference type="Proteomes" id="UP000186955">
    <property type="component" value="Unassembled WGS sequence"/>
</dbReference>
<gene>
    <name evidence="1" type="ORF">PENSUB_8191</name>
</gene>